<protein>
    <submittedName>
        <fullName evidence="1">Uncharacterized protein</fullName>
    </submittedName>
</protein>
<sequence>MTIEPKALGASYFSTSDLCHCPRCGSELRTGTDDRSFECSWCYYTEQEVVNA</sequence>
<reference evidence="1 2" key="1">
    <citation type="submission" date="2020-12" db="EMBL/GenBank/DDBJ databases">
        <title>FDA dAtabase for Regulatory Grade micrObial Sequences (FDA-ARGOS): Supporting development and validation of Infectious Disease Dx tests.</title>
        <authorList>
            <person name="Sproer C."/>
            <person name="Gronow S."/>
            <person name="Severitt S."/>
            <person name="Schroder I."/>
            <person name="Tallon L."/>
            <person name="Sadzewicz L."/>
            <person name="Zhao X."/>
            <person name="Boylan J."/>
            <person name="Ott S."/>
            <person name="Bowen H."/>
            <person name="Vavikolanu K."/>
            <person name="Mehta A."/>
            <person name="Aluvathingal J."/>
            <person name="Nadendla S."/>
            <person name="Lowell S."/>
            <person name="Myers T."/>
            <person name="Yan Y."/>
            <person name="Sichtig H."/>
        </authorList>
    </citation>
    <scope>NUCLEOTIDE SEQUENCE [LARGE SCALE GENOMIC DNA]</scope>
    <source>
        <strain evidence="1 2">FDAARGOS_986</strain>
    </source>
</reference>
<organism evidence="1 2">
    <name type="scientific">Aeromonas jandaei</name>
    <dbReference type="NCBI Taxonomy" id="650"/>
    <lineage>
        <taxon>Bacteria</taxon>
        <taxon>Pseudomonadati</taxon>
        <taxon>Pseudomonadota</taxon>
        <taxon>Gammaproteobacteria</taxon>
        <taxon>Aeromonadales</taxon>
        <taxon>Aeromonadaceae</taxon>
        <taxon>Aeromonas</taxon>
    </lineage>
</organism>
<dbReference type="Proteomes" id="UP000595481">
    <property type="component" value="Chromosome"/>
</dbReference>
<dbReference type="RefSeq" id="WP_167335502.1">
    <property type="nucleotide sequence ID" value="NZ_CAWMFX010000027.1"/>
</dbReference>
<accession>A0A7T4DN28</accession>
<dbReference type="GeneID" id="69553126"/>
<evidence type="ECO:0000313" key="2">
    <source>
        <dbReference type="Proteomes" id="UP000595481"/>
    </source>
</evidence>
<name>A0A7T4DN28_AERJA</name>
<gene>
    <name evidence="1" type="ORF">I6H43_17585</name>
</gene>
<proteinExistence type="predicted"/>
<evidence type="ECO:0000313" key="1">
    <source>
        <dbReference type="EMBL" id="QQB19310.1"/>
    </source>
</evidence>
<dbReference type="EMBL" id="CP066092">
    <property type="protein sequence ID" value="QQB19310.1"/>
    <property type="molecule type" value="Genomic_DNA"/>
</dbReference>
<keyword evidence="2" id="KW-1185">Reference proteome</keyword>